<evidence type="ECO:0000313" key="3">
    <source>
        <dbReference type="EMBL" id="KAB8243799.1"/>
    </source>
</evidence>
<protein>
    <submittedName>
        <fullName evidence="3">Uncharacterized protein</fullName>
    </submittedName>
</protein>
<keyword evidence="2" id="KW-0812">Transmembrane</keyword>
<accession>A0A5N6GRR7</accession>
<gene>
    <name evidence="3" type="ORF">BDV35DRAFT_307727</name>
</gene>
<feature type="compositionally biased region" description="Polar residues" evidence="1">
    <location>
        <begin position="87"/>
        <end position="108"/>
    </location>
</feature>
<dbReference type="EMBL" id="ML734636">
    <property type="protein sequence ID" value="KAB8243799.1"/>
    <property type="molecule type" value="Genomic_DNA"/>
</dbReference>
<proteinExistence type="predicted"/>
<feature type="region of interest" description="Disordered" evidence="1">
    <location>
        <begin position="77"/>
        <end position="108"/>
    </location>
</feature>
<sequence>MQSVFSIFYFHSFLFFFLNPYCPFPTFFYKSDRVMAQVSLMGKEKRKEKKRIERERERTVARVVNNPAPYSISIYKSTSSSHCTGPLKQSPSLHINRKQTSGCNSAGA</sequence>
<evidence type="ECO:0000256" key="2">
    <source>
        <dbReference type="SAM" id="Phobius"/>
    </source>
</evidence>
<keyword evidence="2" id="KW-1133">Transmembrane helix</keyword>
<organism evidence="3">
    <name type="scientific">Aspergillus flavus</name>
    <dbReference type="NCBI Taxonomy" id="5059"/>
    <lineage>
        <taxon>Eukaryota</taxon>
        <taxon>Fungi</taxon>
        <taxon>Dikarya</taxon>
        <taxon>Ascomycota</taxon>
        <taxon>Pezizomycotina</taxon>
        <taxon>Eurotiomycetes</taxon>
        <taxon>Eurotiomycetidae</taxon>
        <taxon>Eurotiales</taxon>
        <taxon>Aspergillaceae</taxon>
        <taxon>Aspergillus</taxon>
        <taxon>Aspergillus subgen. Circumdati</taxon>
    </lineage>
</organism>
<dbReference type="Proteomes" id="UP000325434">
    <property type="component" value="Unassembled WGS sequence"/>
</dbReference>
<reference evidence="3" key="1">
    <citation type="submission" date="2019-04" db="EMBL/GenBank/DDBJ databases">
        <title>Friends and foes A comparative genomics study of 23 Aspergillus species from section Flavi.</title>
        <authorList>
            <consortium name="DOE Joint Genome Institute"/>
            <person name="Kjaerbolling I."/>
            <person name="Vesth T."/>
            <person name="Frisvad J.C."/>
            <person name="Nybo J.L."/>
            <person name="Theobald S."/>
            <person name="Kildgaard S."/>
            <person name="Isbrandt T."/>
            <person name="Kuo A."/>
            <person name="Sato A."/>
            <person name="Lyhne E.K."/>
            <person name="Kogle M.E."/>
            <person name="Wiebenga A."/>
            <person name="Kun R.S."/>
            <person name="Lubbers R.J."/>
            <person name="Makela M.R."/>
            <person name="Barry K."/>
            <person name="Chovatia M."/>
            <person name="Clum A."/>
            <person name="Daum C."/>
            <person name="Haridas S."/>
            <person name="He G."/>
            <person name="LaButti K."/>
            <person name="Lipzen A."/>
            <person name="Mondo S."/>
            <person name="Riley R."/>
            <person name="Salamov A."/>
            <person name="Simmons B.A."/>
            <person name="Magnuson J.K."/>
            <person name="Henrissat B."/>
            <person name="Mortensen U.H."/>
            <person name="Larsen T.O."/>
            <person name="Devries R.P."/>
            <person name="Grigoriev I.V."/>
            <person name="Machida M."/>
            <person name="Baker S.E."/>
            <person name="Andersen M.R."/>
        </authorList>
    </citation>
    <scope>NUCLEOTIDE SEQUENCE [LARGE SCALE GENOMIC DNA]</scope>
    <source>
        <strain evidence="3">CBS 121.62</strain>
    </source>
</reference>
<dbReference type="AlphaFoldDB" id="A0A5N6GRR7"/>
<feature type="transmembrane region" description="Helical" evidence="2">
    <location>
        <begin position="6"/>
        <end position="29"/>
    </location>
</feature>
<keyword evidence="2" id="KW-0472">Membrane</keyword>
<name>A0A5N6GRR7_ASPFL</name>
<evidence type="ECO:0000256" key="1">
    <source>
        <dbReference type="SAM" id="MobiDB-lite"/>
    </source>
</evidence>